<dbReference type="Pfam" id="PF04616">
    <property type="entry name" value="Glyco_hydro_43"/>
    <property type="match status" value="1"/>
</dbReference>
<dbReference type="PROSITE" id="PS51175">
    <property type="entry name" value="CBM6"/>
    <property type="match status" value="2"/>
</dbReference>
<accession>A0ABS4FQL6</accession>
<feature type="signal peptide" evidence="7">
    <location>
        <begin position="1"/>
        <end position="26"/>
    </location>
</feature>
<evidence type="ECO:0000313" key="9">
    <source>
        <dbReference type="EMBL" id="MBP1904633.1"/>
    </source>
</evidence>
<dbReference type="Gene3D" id="2.60.120.260">
    <property type="entry name" value="Galactose-binding domain-like"/>
    <property type="match status" value="2"/>
</dbReference>
<dbReference type="InterPro" id="IPR023296">
    <property type="entry name" value="Glyco_hydro_beta-prop_sf"/>
</dbReference>
<evidence type="ECO:0000256" key="1">
    <source>
        <dbReference type="ARBA" id="ARBA00009865"/>
    </source>
</evidence>
<evidence type="ECO:0000256" key="6">
    <source>
        <dbReference type="ARBA" id="ARBA00023295"/>
    </source>
</evidence>
<dbReference type="Proteomes" id="UP001519272">
    <property type="component" value="Unassembled WGS sequence"/>
</dbReference>
<dbReference type="CDD" id="cd04078">
    <property type="entry name" value="CBM36_xylanase-like"/>
    <property type="match status" value="1"/>
</dbReference>
<dbReference type="EMBL" id="JAGGKG010000004">
    <property type="protein sequence ID" value="MBP1904633.1"/>
    <property type="molecule type" value="Genomic_DNA"/>
</dbReference>
<dbReference type="InterPro" id="IPR008979">
    <property type="entry name" value="Galactose-bd-like_sf"/>
</dbReference>
<reference evidence="9 10" key="1">
    <citation type="submission" date="2021-03" db="EMBL/GenBank/DDBJ databases">
        <title>Genomic Encyclopedia of Type Strains, Phase IV (KMG-IV): sequencing the most valuable type-strain genomes for metagenomic binning, comparative biology and taxonomic classification.</title>
        <authorList>
            <person name="Goeker M."/>
        </authorList>
    </citation>
    <scope>NUCLEOTIDE SEQUENCE [LARGE SCALE GENOMIC DNA]</scope>
    <source>
        <strain evidence="9 10">DSM 14349</strain>
    </source>
</reference>
<keyword evidence="2" id="KW-0858">Xylan degradation</keyword>
<dbReference type="InterPro" id="IPR005084">
    <property type="entry name" value="CBM6"/>
</dbReference>
<dbReference type="InterPro" id="IPR052176">
    <property type="entry name" value="Glycosyl_Hydrlase_43_Enz"/>
</dbReference>
<dbReference type="Pfam" id="PF03422">
    <property type="entry name" value="CBM_6"/>
    <property type="match status" value="1"/>
</dbReference>
<sequence>MIRKRLITLLAFVLIFAGLPMGIGHAANQPIAKTPGNANPLMDHKFGADPYALVHNGRVYVYMSGDDLVYNSNGTIKDNDFSKLVKVRVISSADMVNWTDHGDIPVAGANNLNNGQGIAKWASFSWAPAAAKKTINGKDKFFLYFANSGGGIGVLTADSPIGPWSDPLGRALITHNTPGMSGVHWLFDPAVLVDDDGTGYLYVGGGIPNDKDPVSIANPKTARVIKLGNDMISLASSGVTIDAPYLFEDSGIHKYNGKYYYSYCFNFSGTHPPQYPAGEIGYMVSDSPMGPFRYEGHFLKNPWAFFGVGGNNHHAVFNFNNQWYVVYHSQIVAKNQLGDGKGYRSPHINKLTHNANGTIQEVQGNMQGVAQLANFNPYTRVEAETFAWQAGITTEKSNATGGPANNQNVTNINNGDWVGISNVDFGSAGATKFKANVAATTAGGKIEVRLDSPTGPLVGTLNVPSTGGAQNWREVETSISNATGVHRLFLVFSGSGGGNLFNFDSWQFSNEAGGNPNPNPNPNPDVTRVEAENMRISGTYAGVISNPFNGVALYGNDDSIAYDQYYAFDTHQFSLRGASNNNSTARVDLLIGGQNVGSFYFTGTTPTVQTLTNVKHLTGAQEVKLVVTTDNGTWDAYVDYLEYSL</sequence>
<dbReference type="InterPro" id="IPR006584">
    <property type="entry name" value="Cellulose-bd_IV"/>
</dbReference>
<comment type="caution">
    <text evidence="9">The sequence shown here is derived from an EMBL/GenBank/DDBJ whole genome shotgun (WGS) entry which is preliminary data.</text>
</comment>
<dbReference type="SUPFAM" id="SSF49785">
    <property type="entry name" value="Galactose-binding domain-like"/>
    <property type="match status" value="2"/>
</dbReference>
<keyword evidence="2" id="KW-0624">Polysaccharide degradation</keyword>
<keyword evidence="4 9" id="KW-0378">Hydrolase</keyword>
<keyword evidence="3 7" id="KW-0732">Signal</keyword>
<feature type="domain" description="CBM6" evidence="8">
    <location>
        <begin position="379"/>
        <end position="509"/>
    </location>
</feature>
<keyword evidence="6 9" id="KW-0326">Glycosidase</keyword>
<evidence type="ECO:0000256" key="5">
    <source>
        <dbReference type="ARBA" id="ARBA00023277"/>
    </source>
</evidence>
<evidence type="ECO:0000313" key="10">
    <source>
        <dbReference type="Proteomes" id="UP001519272"/>
    </source>
</evidence>
<proteinExistence type="inferred from homology"/>
<keyword evidence="10" id="KW-1185">Reference proteome</keyword>
<feature type="chain" id="PRO_5045919843" evidence="7">
    <location>
        <begin position="27"/>
        <end position="645"/>
    </location>
</feature>
<dbReference type="InterPro" id="IPR006710">
    <property type="entry name" value="Glyco_hydro_43"/>
</dbReference>
<protein>
    <submittedName>
        <fullName evidence="9">Arabinoxylan arabinofuranohydrolase</fullName>
        <ecNumber evidence="9">3.2.1.55</ecNumber>
    </submittedName>
</protein>
<dbReference type="CDD" id="cd09003">
    <property type="entry name" value="GH43_XynD-like"/>
    <property type="match status" value="1"/>
</dbReference>
<dbReference type="SMART" id="SM00606">
    <property type="entry name" value="CBD_IV"/>
    <property type="match status" value="2"/>
</dbReference>
<dbReference type="CDD" id="cd04084">
    <property type="entry name" value="CBM6_xylanase-like"/>
    <property type="match status" value="1"/>
</dbReference>
<dbReference type="PANTHER" id="PTHR43772">
    <property type="entry name" value="ENDO-1,4-BETA-XYLANASE"/>
    <property type="match status" value="1"/>
</dbReference>
<dbReference type="Gene3D" id="2.115.10.20">
    <property type="entry name" value="Glycosyl hydrolase domain, family 43"/>
    <property type="match status" value="1"/>
</dbReference>
<dbReference type="PANTHER" id="PTHR43772:SF2">
    <property type="entry name" value="PUTATIVE (AFU_ORTHOLOGUE AFUA_2G04480)-RELATED"/>
    <property type="match status" value="1"/>
</dbReference>
<keyword evidence="5" id="KW-0119">Carbohydrate metabolism</keyword>
<evidence type="ECO:0000256" key="3">
    <source>
        <dbReference type="ARBA" id="ARBA00022729"/>
    </source>
</evidence>
<feature type="domain" description="CBM6" evidence="8">
    <location>
        <begin position="527"/>
        <end position="644"/>
    </location>
</feature>
<comment type="similarity">
    <text evidence="1">Belongs to the glycosyl hydrolase 43 family.</text>
</comment>
<dbReference type="SUPFAM" id="SSF75005">
    <property type="entry name" value="Arabinanase/levansucrase/invertase"/>
    <property type="match status" value="1"/>
</dbReference>
<name>A0ABS4FQL6_9BACL</name>
<dbReference type="EC" id="3.2.1.55" evidence="9"/>
<dbReference type="GO" id="GO:0046556">
    <property type="term" value="F:alpha-L-arabinofuranosidase activity"/>
    <property type="evidence" value="ECO:0007669"/>
    <property type="project" value="UniProtKB-EC"/>
</dbReference>
<organism evidence="9 10">
    <name type="scientific">Paenibacillus turicensis</name>
    <dbReference type="NCBI Taxonomy" id="160487"/>
    <lineage>
        <taxon>Bacteria</taxon>
        <taxon>Bacillati</taxon>
        <taxon>Bacillota</taxon>
        <taxon>Bacilli</taxon>
        <taxon>Bacillales</taxon>
        <taxon>Paenibacillaceae</taxon>
        <taxon>Paenibacillus</taxon>
    </lineage>
</organism>
<gene>
    <name evidence="9" type="ORF">J2Z32_001256</name>
</gene>
<evidence type="ECO:0000256" key="2">
    <source>
        <dbReference type="ARBA" id="ARBA00022651"/>
    </source>
</evidence>
<evidence type="ECO:0000259" key="8">
    <source>
        <dbReference type="PROSITE" id="PS51175"/>
    </source>
</evidence>
<evidence type="ECO:0000256" key="4">
    <source>
        <dbReference type="ARBA" id="ARBA00022801"/>
    </source>
</evidence>
<evidence type="ECO:0000256" key="7">
    <source>
        <dbReference type="SAM" id="SignalP"/>
    </source>
</evidence>